<sequence length="63" mass="6709">MDCEGSRAKDSGPAKRTTTEWPFQSVNQEKVRALSSTQLAQIEGAILLAAAQMGVDLKVSDDG</sequence>
<dbReference type="EMBL" id="CP028901">
    <property type="protein sequence ID" value="AWB35534.1"/>
    <property type="molecule type" value="Genomic_DNA"/>
</dbReference>
<dbReference type="Proteomes" id="UP000244571">
    <property type="component" value="Chromosome"/>
</dbReference>
<dbReference type="AlphaFoldDB" id="A0A2R4XP07"/>
<keyword evidence="3" id="KW-1185">Reference proteome</keyword>
<reference evidence="2 3" key="1">
    <citation type="submission" date="2018-04" db="EMBL/GenBank/DDBJ databases">
        <title>Bordetella sp. HZ20 isolated from seawater.</title>
        <authorList>
            <person name="Sun C."/>
        </authorList>
    </citation>
    <scope>NUCLEOTIDE SEQUENCE [LARGE SCALE GENOMIC DNA]</scope>
    <source>
        <strain evidence="2 3">HZ20</strain>
    </source>
</reference>
<dbReference type="KEGG" id="boz:DBV39_19295"/>
<feature type="region of interest" description="Disordered" evidence="1">
    <location>
        <begin position="1"/>
        <end position="23"/>
    </location>
</feature>
<evidence type="ECO:0000256" key="1">
    <source>
        <dbReference type="SAM" id="MobiDB-lite"/>
    </source>
</evidence>
<accession>A0A2R4XP07</accession>
<name>A0A2R4XP07_9BURK</name>
<feature type="compositionally biased region" description="Basic and acidic residues" evidence="1">
    <location>
        <begin position="1"/>
        <end position="13"/>
    </location>
</feature>
<evidence type="ECO:0000313" key="3">
    <source>
        <dbReference type="Proteomes" id="UP000244571"/>
    </source>
</evidence>
<organism evidence="2 3">
    <name type="scientific">Orrella marina</name>
    <dbReference type="NCBI Taxonomy" id="2163011"/>
    <lineage>
        <taxon>Bacteria</taxon>
        <taxon>Pseudomonadati</taxon>
        <taxon>Pseudomonadota</taxon>
        <taxon>Betaproteobacteria</taxon>
        <taxon>Burkholderiales</taxon>
        <taxon>Alcaligenaceae</taxon>
        <taxon>Orrella</taxon>
    </lineage>
</organism>
<gene>
    <name evidence="2" type="ORF">DBV39_19295</name>
</gene>
<evidence type="ECO:0000313" key="2">
    <source>
        <dbReference type="EMBL" id="AWB35534.1"/>
    </source>
</evidence>
<proteinExistence type="predicted"/>
<protein>
    <submittedName>
        <fullName evidence="2">Uncharacterized protein</fullName>
    </submittedName>
</protein>